<organism evidence="1 2">
    <name type="scientific">Rhypophila decipiens</name>
    <dbReference type="NCBI Taxonomy" id="261697"/>
    <lineage>
        <taxon>Eukaryota</taxon>
        <taxon>Fungi</taxon>
        <taxon>Dikarya</taxon>
        <taxon>Ascomycota</taxon>
        <taxon>Pezizomycotina</taxon>
        <taxon>Sordariomycetes</taxon>
        <taxon>Sordariomycetidae</taxon>
        <taxon>Sordariales</taxon>
        <taxon>Naviculisporaceae</taxon>
        <taxon>Rhypophila</taxon>
    </lineage>
</organism>
<comment type="caution">
    <text evidence="1">The sequence shown here is derived from an EMBL/GenBank/DDBJ whole genome shotgun (WGS) entry which is preliminary data.</text>
</comment>
<gene>
    <name evidence="1" type="ORF">QBC37DRAFT_402496</name>
</gene>
<reference evidence="1" key="1">
    <citation type="journal article" date="2023" name="Mol. Phylogenet. Evol.">
        <title>Genome-scale phylogeny and comparative genomics of the fungal order Sordariales.</title>
        <authorList>
            <person name="Hensen N."/>
            <person name="Bonometti L."/>
            <person name="Westerberg I."/>
            <person name="Brannstrom I.O."/>
            <person name="Guillou S."/>
            <person name="Cros-Aarteil S."/>
            <person name="Calhoun S."/>
            <person name="Haridas S."/>
            <person name="Kuo A."/>
            <person name="Mondo S."/>
            <person name="Pangilinan J."/>
            <person name="Riley R."/>
            <person name="LaButti K."/>
            <person name="Andreopoulos B."/>
            <person name="Lipzen A."/>
            <person name="Chen C."/>
            <person name="Yan M."/>
            <person name="Daum C."/>
            <person name="Ng V."/>
            <person name="Clum A."/>
            <person name="Steindorff A."/>
            <person name="Ohm R.A."/>
            <person name="Martin F."/>
            <person name="Silar P."/>
            <person name="Natvig D.O."/>
            <person name="Lalanne C."/>
            <person name="Gautier V."/>
            <person name="Ament-Velasquez S.L."/>
            <person name="Kruys A."/>
            <person name="Hutchinson M.I."/>
            <person name="Powell A.J."/>
            <person name="Barry K."/>
            <person name="Miller A.N."/>
            <person name="Grigoriev I.V."/>
            <person name="Debuchy R."/>
            <person name="Gladieux P."/>
            <person name="Hiltunen Thoren M."/>
            <person name="Johannesson H."/>
        </authorList>
    </citation>
    <scope>NUCLEOTIDE SEQUENCE</scope>
    <source>
        <strain evidence="1">PSN293</strain>
    </source>
</reference>
<keyword evidence="2" id="KW-1185">Reference proteome</keyword>
<sequence length="517" mass="59174">MTSTARKPTRAHQIGHSRLRREVPCSHYLASNKLSDIAPNSLILGVCGVNLESSNPDAEGWYVSDFYAFNTLLRGHGWKQTWLTPVSPNDLVKTYGDFSHGNPYEPRKVVLSKGIIDEQLITPPFIVPEGQMKETFFQVLEEYREESEASGAPIVVLLFAPVSPHIEEDEYYRIEYSPAKPATRDTFMYPSGQLEFNAFETAIKGLHSAIMIRPDCCSRMPDFKSLDDGTIRCPKTFVRQLARTHKDTCNGDWEMAQQGKFRVILRKFLENESPTPADIQEAYDFIEFRTSMMDLADEMVDRLGLPRPLGRRCIWWHRNVLDFKAKGEFGSSFSRCDHIWAQLKDGGIENVIPLRRSRGRSIYWPFTRPAYYIAAAMELAGWKSDQVAGAVAMMKEWKRLHEVQHADEDDENQEGWVHMDTQEEWVRLDRAKYWWKNLGTDELVAQGEESEVLEQSQNSGTSFGGITLSLISRQVSFLGGYACTCTLLRNVPLHTYLHRCTASQIRQTLKLIIRSLQ</sequence>
<dbReference type="AlphaFoldDB" id="A0AAN6Y2I6"/>
<evidence type="ECO:0000313" key="2">
    <source>
        <dbReference type="Proteomes" id="UP001301769"/>
    </source>
</evidence>
<reference evidence="1" key="2">
    <citation type="submission" date="2023-05" db="EMBL/GenBank/DDBJ databases">
        <authorList>
            <consortium name="Lawrence Berkeley National Laboratory"/>
            <person name="Steindorff A."/>
            <person name="Hensen N."/>
            <person name="Bonometti L."/>
            <person name="Westerberg I."/>
            <person name="Brannstrom I.O."/>
            <person name="Guillou S."/>
            <person name="Cros-Aarteil S."/>
            <person name="Calhoun S."/>
            <person name="Haridas S."/>
            <person name="Kuo A."/>
            <person name="Mondo S."/>
            <person name="Pangilinan J."/>
            <person name="Riley R."/>
            <person name="Labutti K."/>
            <person name="Andreopoulos B."/>
            <person name="Lipzen A."/>
            <person name="Chen C."/>
            <person name="Yanf M."/>
            <person name="Daum C."/>
            <person name="Ng V."/>
            <person name="Clum A."/>
            <person name="Ohm R."/>
            <person name="Martin F."/>
            <person name="Silar P."/>
            <person name="Natvig D."/>
            <person name="Lalanne C."/>
            <person name="Gautier V."/>
            <person name="Ament-Velasquez S.L."/>
            <person name="Kruys A."/>
            <person name="Hutchinson M.I."/>
            <person name="Powell A.J."/>
            <person name="Barry K."/>
            <person name="Miller A.N."/>
            <person name="Grigoriev I.V."/>
            <person name="Debuchy R."/>
            <person name="Gladieux P."/>
            <person name="Thoren M.H."/>
            <person name="Johannesson H."/>
        </authorList>
    </citation>
    <scope>NUCLEOTIDE SEQUENCE</scope>
    <source>
        <strain evidence="1">PSN293</strain>
    </source>
</reference>
<dbReference type="Proteomes" id="UP001301769">
    <property type="component" value="Unassembled WGS sequence"/>
</dbReference>
<dbReference type="EMBL" id="MU858149">
    <property type="protein sequence ID" value="KAK4211443.1"/>
    <property type="molecule type" value="Genomic_DNA"/>
</dbReference>
<accession>A0AAN6Y2I6</accession>
<proteinExistence type="predicted"/>
<name>A0AAN6Y2I6_9PEZI</name>
<protein>
    <submittedName>
        <fullName evidence="1">Uncharacterized protein</fullName>
    </submittedName>
</protein>
<evidence type="ECO:0000313" key="1">
    <source>
        <dbReference type="EMBL" id="KAK4211443.1"/>
    </source>
</evidence>